<accession>A0A7G6WYZ2</accession>
<protein>
    <recommendedName>
        <fullName evidence="4">2'-5' RNA ligase family protein</fullName>
    </recommendedName>
</protein>
<evidence type="ECO:0008006" key="4">
    <source>
        <dbReference type="Google" id="ProtNLM"/>
    </source>
</evidence>
<evidence type="ECO:0000313" key="3">
    <source>
        <dbReference type="Proteomes" id="UP000515563"/>
    </source>
</evidence>
<dbReference type="Proteomes" id="UP000515563">
    <property type="component" value="Chromosome"/>
</dbReference>
<dbReference type="RefSeq" id="WP_185448484.1">
    <property type="nucleotide sequence ID" value="NZ_CP043661.1"/>
</dbReference>
<keyword evidence="3" id="KW-1185">Reference proteome</keyword>
<proteinExistence type="predicted"/>
<evidence type="ECO:0000313" key="2">
    <source>
        <dbReference type="EMBL" id="QNE19207.1"/>
    </source>
</evidence>
<name>A0A7G6WYZ2_9ACTN</name>
<dbReference type="KEGG" id="kqi:F1D05_16415"/>
<organism evidence="2 3">
    <name type="scientific">Kribbella qitaiheensis</name>
    <dbReference type="NCBI Taxonomy" id="1544730"/>
    <lineage>
        <taxon>Bacteria</taxon>
        <taxon>Bacillati</taxon>
        <taxon>Actinomycetota</taxon>
        <taxon>Actinomycetes</taxon>
        <taxon>Propionibacteriales</taxon>
        <taxon>Kribbellaceae</taxon>
        <taxon>Kribbella</taxon>
    </lineage>
</organism>
<gene>
    <name evidence="2" type="ORF">F1D05_16415</name>
</gene>
<dbReference type="AlphaFoldDB" id="A0A7G6WYZ2"/>
<evidence type="ECO:0000256" key="1">
    <source>
        <dbReference type="SAM" id="MobiDB-lite"/>
    </source>
</evidence>
<dbReference type="EMBL" id="CP043661">
    <property type="protein sequence ID" value="QNE19207.1"/>
    <property type="molecule type" value="Genomic_DNA"/>
</dbReference>
<feature type="region of interest" description="Disordered" evidence="1">
    <location>
        <begin position="275"/>
        <end position="295"/>
    </location>
</feature>
<reference evidence="2 3" key="2">
    <citation type="journal article" date="2020" name="Microbiol. Resour. Announc.">
        <title>Antarctic desert soil bacteria exhibit high novel natural product potential, evaluated through long-read genome sequencing and comparative genomics.</title>
        <authorList>
            <person name="Benaud N."/>
            <person name="Edwards R.J."/>
            <person name="Amos T.G."/>
            <person name="D'Agostino P.M."/>
            <person name="Gutierrez-Chavez C."/>
            <person name="Montgomery K."/>
            <person name="Nicetic I."/>
            <person name="Ferrari B.C."/>
        </authorList>
    </citation>
    <scope>NUCLEOTIDE SEQUENCE [LARGE SCALE GENOMIC DNA]</scope>
    <source>
        <strain evidence="2 3">SPB151</strain>
    </source>
</reference>
<sequence>MLQLPGQQRLSLRTRRPSAASYPIECCHQGGTIIKPTQLRPAKFDELHDNAVPLIAAGKHGRDTVPEEGGRWPVSVVLRPAVDGDLSRRLDALTRVAADLAGPRHWHTGRPGSAHLTVRALELYRPTVEPTEPVVQRYQAAMSRAAADCGPARIEVVGLTLTAGTVMAAAVSADDQADLFLDRLAEELGPDGWLEVPFGRRDIWYFNLLHFTGDIRRPGTLIDWVAAHRDHHIGDETIPAAELVRFHHSPGPERPFMRPEVLARISLAGLPGCPGSRPRSFVSTYSETEPESGRV</sequence>
<reference evidence="3" key="1">
    <citation type="submission" date="2019-09" db="EMBL/GenBank/DDBJ databases">
        <title>Antimicrobial potential of Antarctic Bacteria.</title>
        <authorList>
            <person name="Benaud N."/>
            <person name="Edwards R.J."/>
            <person name="Ferrari B.C."/>
        </authorList>
    </citation>
    <scope>NUCLEOTIDE SEQUENCE [LARGE SCALE GENOMIC DNA]</scope>
    <source>
        <strain evidence="3">SPB151</strain>
    </source>
</reference>